<evidence type="ECO:0000259" key="2">
    <source>
        <dbReference type="Pfam" id="PF24544"/>
    </source>
</evidence>
<dbReference type="InterPro" id="IPR058538">
    <property type="entry name" value="Ig_TPPC8_2nd"/>
</dbReference>
<proteinExistence type="predicted"/>
<feature type="domain" description="TPPC8 third Ig-like" evidence="4">
    <location>
        <begin position="1000"/>
        <end position="1192"/>
    </location>
</feature>
<dbReference type="InterPro" id="IPR057651">
    <property type="entry name" value="Ig_TPPC8_C"/>
</dbReference>
<evidence type="ECO:0000259" key="3">
    <source>
        <dbReference type="Pfam" id="PF24545"/>
    </source>
</evidence>
<feature type="domain" description="TPPC8 first Ig-like" evidence="3">
    <location>
        <begin position="688"/>
        <end position="798"/>
    </location>
</feature>
<sequence length="1362" mass="151777">MAQCVQSVQEFLQDSFVPMVAVLCSKEADRVSRKNKLSFPELLRPFCRLLSEGHIRDPNNQLQTVKNLRICVNAVTTNPVSSPAVLSPAQYRQLGEVVSSCQPLEGAAATSFKTGDYNLNLSVTTPWFEAYRENFLQSMPASEHEFLNHYLACLLVVSSTEAVPVEQFLKLSQEQHRIQHSGEYTHPRWFIPNTLKYYVLLHDLSEGDEQRAETVYEDMKQRYGSQGCYLLKINSRAVSAEEDEQIPDPWSQYLHKNNLRYQVSLVIGSTFWCVSEGGGESGCLNNDPLQLEADSSSTSLTDADVMKARTDTEGVAPVAVGRGSCLTLNDHDRIRQFVQEFTFRGLLPHIEKNIRQLNDQLVSRKGLSRSLFTATKKWFGGGKAPEKGMSEPKSRILPPCSSKYPPEAPELQIRKMADLCFLVQHYELAYSCYHTAKKDFLSDQALLYAAGALEMAAVSAFLQGGGARPYPAHYMDTAIQKYRDDCRNMVLAERCALLSAEILKNQAKYSEAATLLIKMTSEDSDLRSALLLEQAAHCFINMRSPMVRKFAFHMILAGHRFSKAGQRKHALRCYTQAMQVYKDRGWSLAEDHINFTIGRQSFTLGQPESAVSAFRQILNDDSKQTATQQAAFLREYLYVHKVSGSLTFTLLPQLPLPCILSAATRVYFGHEPRLAQGEKQAATHVSLDQEYDPELSAMWSRLEEQLVAAANRGIVPVGFQPTQCCLNSQTENLRQPLAVLKEPIIVEVTFRNPLKVSLALSELSLLWRFSPHVSSLSIREPVSEQLTGEVIGNEETLTTPHHSMELVVRGRQDLNIQGPRLNQTKEEKMSVRHGTDRRLDAIITPPMPLMEVFFLHFPSALLCGEIRKAYVEFCNVGAVALCGLRVASTHPEFFTFGCNNPTPSSPASAEHGSAYKTFAATVQPGSVVSEVEVCAQDFTQLSGVLEIPIDGGTLHPGQSIQLPLWLRGPDHEGVHEINFLFYYESTEKGLKVSHRVLRHTVFICASRSLSVQASACRSTAPPQRSADSMGCDGTLVFVDVENVNTSEGGMREFHIVQVSSSSQRWRLHKYINPDKDNDCKLSSREKAKLCFRATPCAPLPAVLSVSMQIISSSTPCRDFFFRCCRGLELQQGEKTSRMGSKNKTVSTPDNCTSDPAAIAKKCNELDLTIIVIWKAFVVEDSKQLILEGQLHVALQTIGKEATSLMPKEEAQEMVLLKFKSDLPPPVALPSPEMSQLIKTNLHYPETFSHGFLQDSLCMVPVTLTLSNCCSAPIEVLIDLRHRSTSAESQEFHSLFSWVGQSQYKLLLRPHEVLSLALRACFFRAGVYNLNTARVFAKPAQQSSMSESNQQAASPALIIINGT</sequence>
<dbReference type="InterPro" id="IPR058541">
    <property type="entry name" value="Ig_TPPC8_1st"/>
</dbReference>
<dbReference type="Pfam" id="PF24542">
    <property type="entry name" value="Ig_TPPC8_C"/>
    <property type="match status" value="1"/>
</dbReference>
<evidence type="ECO:0000313" key="5">
    <source>
        <dbReference type="Ensembl" id="ENSORLP00000041083.1"/>
    </source>
</evidence>
<evidence type="ECO:0000259" key="4">
    <source>
        <dbReference type="Pfam" id="PF24546"/>
    </source>
</evidence>
<dbReference type="PANTHER" id="PTHR12975">
    <property type="entry name" value="TRANSPORT PROTEIN TRAPP"/>
    <property type="match status" value="1"/>
</dbReference>
<reference evidence="5" key="3">
    <citation type="submission" date="2025-09" db="UniProtKB">
        <authorList>
            <consortium name="Ensembl"/>
        </authorList>
    </citation>
    <scope>IDENTIFICATION</scope>
    <source>
        <strain evidence="5">Hd-rR</strain>
    </source>
</reference>
<dbReference type="SUPFAM" id="SSF48452">
    <property type="entry name" value="TPR-like"/>
    <property type="match status" value="1"/>
</dbReference>
<dbReference type="Pfam" id="PF24545">
    <property type="entry name" value="Ig_TPPC8_1st"/>
    <property type="match status" value="1"/>
</dbReference>
<dbReference type="Gene3D" id="1.25.40.10">
    <property type="entry name" value="Tetratricopeptide repeat domain"/>
    <property type="match status" value="1"/>
</dbReference>
<protein>
    <submittedName>
        <fullName evidence="5">Trafficking protein particle complex subunit 8</fullName>
    </submittedName>
</protein>
<keyword evidence="6" id="KW-1185">Reference proteome</keyword>
<dbReference type="Pfam" id="PF12739">
    <property type="entry name" value="TRAPPC-Trs85"/>
    <property type="match status" value="1"/>
</dbReference>
<dbReference type="Pfam" id="PF24546">
    <property type="entry name" value="Ig_TPPC8_3rd"/>
    <property type="match status" value="1"/>
</dbReference>
<name>A0A3B3IB80_ORYLA</name>
<dbReference type="Proteomes" id="UP000001038">
    <property type="component" value="Chromosome 4"/>
</dbReference>
<accession>A0A3B3IB80</accession>
<dbReference type="Ensembl" id="ENSORLT00000045374.1">
    <property type="protein sequence ID" value="ENSORLP00000041083.1"/>
    <property type="gene ID" value="ENSORLG00000000118.2"/>
</dbReference>
<organism evidence="5 6">
    <name type="scientific">Oryzias latipes</name>
    <name type="common">Japanese rice fish</name>
    <name type="synonym">Japanese killifish</name>
    <dbReference type="NCBI Taxonomy" id="8090"/>
    <lineage>
        <taxon>Eukaryota</taxon>
        <taxon>Metazoa</taxon>
        <taxon>Chordata</taxon>
        <taxon>Craniata</taxon>
        <taxon>Vertebrata</taxon>
        <taxon>Euteleostomi</taxon>
        <taxon>Actinopterygii</taxon>
        <taxon>Neopterygii</taxon>
        <taxon>Teleostei</taxon>
        <taxon>Neoteleostei</taxon>
        <taxon>Acanthomorphata</taxon>
        <taxon>Ovalentaria</taxon>
        <taxon>Atherinomorphae</taxon>
        <taxon>Beloniformes</taxon>
        <taxon>Adrianichthyidae</taxon>
        <taxon>Oryziinae</taxon>
        <taxon>Oryzias</taxon>
    </lineage>
</organism>
<reference evidence="5" key="2">
    <citation type="submission" date="2025-08" db="UniProtKB">
        <authorList>
            <consortium name="Ensembl"/>
        </authorList>
    </citation>
    <scope>IDENTIFICATION</scope>
    <source>
        <strain evidence="5">Hd-rR</strain>
    </source>
</reference>
<dbReference type="GeneTree" id="ENSGT00390000000568"/>
<dbReference type="Pfam" id="PF24544">
    <property type="entry name" value="Ig_TPPC8_2nd"/>
    <property type="match status" value="1"/>
</dbReference>
<evidence type="ECO:0000313" key="6">
    <source>
        <dbReference type="Proteomes" id="UP000001038"/>
    </source>
</evidence>
<dbReference type="InterPro" id="IPR011990">
    <property type="entry name" value="TPR-like_helical_dom_sf"/>
</dbReference>
<feature type="domain" description="TPPC8 second Ig-like" evidence="2">
    <location>
        <begin position="863"/>
        <end position="997"/>
    </location>
</feature>
<dbReference type="Bgee" id="ENSORLG00000000118">
    <property type="expression patterns" value="Expressed in intestine and 14 other cell types or tissues"/>
</dbReference>
<gene>
    <name evidence="5" type="primary">TRAPPC8</name>
    <name evidence="5" type="synonym">trappc8</name>
</gene>
<reference evidence="5 6" key="1">
    <citation type="journal article" date="2007" name="Nature">
        <title>The medaka draft genome and insights into vertebrate genome evolution.</title>
        <authorList>
            <person name="Kasahara M."/>
            <person name="Naruse K."/>
            <person name="Sasaki S."/>
            <person name="Nakatani Y."/>
            <person name="Qu W."/>
            <person name="Ahsan B."/>
            <person name="Yamada T."/>
            <person name="Nagayasu Y."/>
            <person name="Doi K."/>
            <person name="Kasai Y."/>
            <person name="Jindo T."/>
            <person name="Kobayashi D."/>
            <person name="Shimada A."/>
            <person name="Toyoda A."/>
            <person name="Kuroki Y."/>
            <person name="Fujiyama A."/>
            <person name="Sasaki T."/>
            <person name="Shimizu A."/>
            <person name="Asakawa S."/>
            <person name="Shimizu N."/>
            <person name="Hashimoto S."/>
            <person name="Yang J."/>
            <person name="Lee Y."/>
            <person name="Matsushima K."/>
            <person name="Sugano S."/>
            <person name="Sakaizumi M."/>
            <person name="Narita T."/>
            <person name="Ohishi K."/>
            <person name="Haga S."/>
            <person name="Ohta F."/>
            <person name="Nomoto H."/>
            <person name="Nogata K."/>
            <person name="Morishita T."/>
            <person name="Endo T."/>
            <person name="Shin-I T."/>
            <person name="Takeda H."/>
            <person name="Morishita S."/>
            <person name="Kohara Y."/>
        </authorList>
    </citation>
    <scope>NUCLEOTIDE SEQUENCE [LARGE SCALE GENOMIC DNA]</scope>
    <source>
        <strain evidence="5 6">Hd-rR</strain>
    </source>
</reference>
<dbReference type="InterPro" id="IPR024420">
    <property type="entry name" value="TRAPP_III_complex_Trs85"/>
</dbReference>
<dbReference type="PANTHER" id="PTHR12975:SF6">
    <property type="entry name" value="TRAFFICKING PROTEIN PARTICLE COMPLEX SUBUNIT 8"/>
    <property type="match status" value="1"/>
</dbReference>
<evidence type="ECO:0000259" key="1">
    <source>
        <dbReference type="Pfam" id="PF24542"/>
    </source>
</evidence>
<feature type="domain" description="TPPC8 C-terminal Ig-like" evidence="1">
    <location>
        <begin position="1236"/>
        <end position="1337"/>
    </location>
</feature>
<dbReference type="InterPro" id="IPR058540">
    <property type="entry name" value="Ig_TPPC8_3rd"/>
</dbReference>